<gene>
    <name evidence="11" type="ORF">NOR_07713</name>
</gene>
<dbReference type="Gene3D" id="3.40.50.720">
    <property type="entry name" value="NAD(P)-binding Rossmann-like Domain"/>
    <property type="match status" value="1"/>
</dbReference>
<feature type="domain" description="Carrier" evidence="8">
    <location>
        <begin position="2140"/>
        <end position="2217"/>
    </location>
</feature>
<dbReference type="InterPro" id="IPR020806">
    <property type="entry name" value="PKS_PP-bd"/>
</dbReference>
<sequence>MAQNMKPIAVVGMSCRLPGDVSTLDEFWTLMARARNGWCEIPEDRFSKDAYWHPNPGKHGCFNSVGGYFLKHDISKFDAPFFNITRAEAQAMDPQQRQLLECTYEAMESAGIPKEAIAGKNMAVFVGASPSDYHLSSLRDLDTVPMFDSTGNHQSILAGRIAHFFDLKGPCLSVDTACSSGLHAVHLAVQSIRLGETEQAVVASSRLNLAPDHVASMSTNRLLSEHGVTHAFDHRAKSGFARGEGTGCLILKPLSRAIEDNDKIWSVIVNTGINHDGRTVGITSPNAKAQEELIREVYANAAISPNDCGFVEAHGTGTKVGDPIEATAIHQVFGDGLKPGKPLYVGSVKSNIGHLEPTSGIVSIIKASMMLDRGFILPNANFEHGNEAIPFAKWNLKVPTRIRPWPKDKRFISINNFGFGGSNAHCVLEKFPSTLQGTLPPAPTAMRLFVLSANDEESAQQRATQLGVYLEQHPGVFEKHLVRNIAYTLCRRRSHLPWRSAMVGSTSVELTQCLNSSDVKPARILRNPKIAFVFTGQGAQWHAMGRELMSSHDVFARVMNKADDTLRQLGASFSLVEELSRSKEDTQVNDAYFSQPVCTAVQVALVALLQSWGIRPSSVVGHSSGEIGAAYAAGALSFEDALSVAFNRGKAVSQMLADKTRVHGAMLAVGAGKETVAPMINMLRNASCAVACENAPNSVTVSGDTSSIDELAAKLTHLTVFNRKLKVEVAYHSRHMEAVAGHYLDAITGLSATSSDVPFYSSLKGRILESTSELNAAYWVDNLTHPVLFSTALQELCKTSEPDVLIEIGPHAALEGPIKSVLKSIGDKAKEITYLPSLKRNENATRTMLTVAGNLFKKGSTLDFARVNPDMLDPKPSHISNFAPYPWSGQRYWRESRVSRQHRMKPFPRHDLLGLMGSLSSDLEPSWRNVIRLDDIPWLCDHRMQELIAFPFSAFVSMGVEAAAQLASMRGVDFDRFNVREMQVTRPLLLQQDEEYELITNLRRYSEGTRSYSDRWDEFRVHSYHEDRGWTEHCRGLIGVSKNKEANEVCIVKTDQFSGLVEESKQVCKTSLPINAFYSELRERGVGYGPILQNILNISACDEFESGIGEVVVPDTASTMPEKYETSTVINAAFLDLLFQHIFVILGAGRGVMPCLYMPSAAKEIQIQRTIPSEAGEPFEVYVNGKADLSMPKTTEVLIQALNYRNPQEPAVVVKGFEVSPVLDDDLGTMGSKKLGYKTLWVPLGSEEDPAAESAVAEAGKVMASGTRNGDVEQLNAVSMKKDDQRNKTPASKGHDSNRVTANSDAAGGVPTEQIAEKRLWRDASSITLLTERTESDPLVSALTRNIELRAGRPPTVWSLDKASAVSGLCINLYELDNCMLAQMTAGTFDKMQQFLLDSTMVLWVTSGAYKNAKNPHRSMAQGLARTIRSETGRHIATLDLDASARTSEPDQALLIMDMLEHMLSSRSQESPDMEFFEESGRIVVPRIVEDVELNTFIQRETSSSIPYLQPFHQPNRRLKLDIKRAGALDTLYFKDDGETQLGEGEVEILVEATGMNFKDVVISMGQLASPYIGVECSGTVARVGSAVTSLAVGDRVCAMPVGAYRTFARCLATSAARIPDDMSMEIAASIPVAYCTAYYSLLELGRLERGERVLIHAGAGGVGQCAIQLAQMVGAEIFTTVGSVDKKRLIMERYGIPEDRIFYSRNSDFGPAVRAMTKGEGVDVVLNSLAGELLRETWDCIAHFGRFIEIGKRDITNNTRLEMRCFESNALFSSVDLTILAAERPRIMNRVMTCVMKALEQKRIGPMHPVTVMPISDVEKALRLLQGGKTTGKVVLTHGRHDQVKASHPYIDRIFSQNGSYIILGGTGGLGRSIAKWMVQKGAGSVILISRRGMNRDVEELIQSLGALGSAIHVRACDITHDASLQAVIRECSRSPRPVRGVIHATMVLRDMLYENMKFSDFDAVVQSKVTGAWNVHNSLLGEKLDFFVLFSSIAGIVGNKGQAAYAAANTFLDGLARHRRDLGLPGVAIDLPAMDDVGYLSQNAERRGIVLSTLKGNTATEAELHAILTAAIGGFPGWSPDPQILTGLNIQDSSRPPYAIHDARFANLAKAAPEADSAGVPQAVSVKQVVSTATCVKEAEKAVVLGLIEKLSAILLVSPEELDWESSVTACGLDSLNAIELRNWISSELLAHLQVLELLTSDTLIKLAALILQKSQIELSFRPEVV</sequence>
<dbReference type="InterPro" id="IPR020841">
    <property type="entry name" value="PKS_Beta-ketoAc_synthase_dom"/>
</dbReference>
<keyword evidence="4" id="KW-0560">Oxidoreductase</keyword>
<dbReference type="GO" id="GO:0004312">
    <property type="term" value="F:fatty acid synthase activity"/>
    <property type="evidence" value="ECO:0007669"/>
    <property type="project" value="TreeGrafter"/>
</dbReference>
<evidence type="ECO:0000256" key="5">
    <source>
        <dbReference type="ARBA" id="ARBA00023268"/>
    </source>
</evidence>
<evidence type="ECO:0000256" key="4">
    <source>
        <dbReference type="ARBA" id="ARBA00023002"/>
    </source>
</evidence>
<dbReference type="Pfam" id="PF08240">
    <property type="entry name" value="ADH_N"/>
    <property type="match status" value="1"/>
</dbReference>
<dbReference type="InterPro" id="IPR032821">
    <property type="entry name" value="PKS_assoc"/>
</dbReference>
<evidence type="ECO:0000259" key="9">
    <source>
        <dbReference type="PROSITE" id="PS52004"/>
    </source>
</evidence>
<dbReference type="EMBL" id="AZHC01000038">
    <property type="protein sequence ID" value="OAA35905.1"/>
    <property type="molecule type" value="Genomic_DNA"/>
</dbReference>
<reference evidence="11 12" key="1">
    <citation type="journal article" date="2016" name="Genome Biol. Evol.">
        <title>Divergent and convergent evolution of fungal pathogenicity.</title>
        <authorList>
            <person name="Shang Y."/>
            <person name="Xiao G."/>
            <person name="Zheng P."/>
            <person name="Cen K."/>
            <person name="Zhan S."/>
            <person name="Wang C."/>
        </authorList>
    </citation>
    <scope>NUCLEOTIDE SEQUENCE [LARGE SCALE GENOMIC DNA]</scope>
    <source>
        <strain evidence="11 12">RCEF 4871</strain>
    </source>
</reference>
<dbReference type="Pfam" id="PF02801">
    <property type="entry name" value="Ketoacyl-synt_C"/>
    <property type="match status" value="1"/>
</dbReference>
<feature type="region of interest" description="Disordered" evidence="7">
    <location>
        <begin position="1265"/>
        <end position="1313"/>
    </location>
</feature>
<dbReference type="InterPro" id="IPR009081">
    <property type="entry name" value="PP-bd_ACP"/>
</dbReference>
<dbReference type="InterPro" id="IPR016035">
    <property type="entry name" value="Acyl_Trfase/lysoPLipase"/>
</dbReference>
<dbReference type="STRING" id="1081105.A0A166S2T3"/>
<dbReference type="InterPro" id="IPR057326">
    <property type="entry name" value="KR_dom"/>
</dbReference>
<dbReference type="OMA" id="ALDSLYW"/>
<dbReference type="SUPFAM" id="SSF51735">
    <property type="entry name" value="NAD(P)-binding Rossmann-fold domains"/>
    <property type="match status" value="2"/>
</dbReference>
<feature type="region of interest" description="C-terminal hotdog fold" evidence="6">
    <location>
        <begin position="1069"/>
        <end position="1228"/>
    </location>
</feature>
<keyword evidence="1" id="KW-0596">Phosphopantetheine</keyword>
<keyword evidence="2" id="KW-0597">Phosphoprotein</keyword>
<dbReference type="SMART" id="SM00829">
    <property type="entry name" value="PKS_ER"/>
    <property type="match status" value="1"/>
</dbReference>
<dbReference type="SUPFAM" id="SSF53901">
    <property type="entry name" value="Thiolase-like"/>
    <property type="match status" value="1"/>
</dbReference>
<dbReference type="PROSITE" id="PS00606">
    <property type="entry name" value="KS3_1"/>
    <property type="match status" value="1"/>
</dbReference>
<dbReference type="PROSITE" id="PS00012">
    <property type="entry name" value="PHOSPHOPANTETHEINE"/>
    <property type="match status" value="1"/>
</dbReference>
<dbReference type="InterPro" id="IPR014030">
    <property type="entry name" value="Ketoacyl_synth_N"/>
</dbReference>
<dbReference type="PROSITE" id="PS50075">
    <property type="entry name" value="CARRIER"/>
    <property type="match status" value="1"/>
</dbReference>
<dbReference type="SMART" id="SM00822">
    <property type="entry name" value="PKS_KR"/>
    <property type="match status" value="1"/>
</dbReference>
<dbReference type="InterPro" id="IPR014031">
    <property type="entry name" value="Ketoacyl_synth_C"/>
</dbReference>
<dbReference type="SUPFAM" id="SSF55048">
    <property type="entry name" value="Probable ACP-binding domain of malonyl-CoA ACP transacylase"/>
    <property type="match status" value="1"/>
</dbReference>
<dbReference type="SUPFAM" id="SSF47336">
    <property type="entry name" value="ACP-like"/>
    <property type="match status" value="1"/>
</dbReference>
<evidence type="ECO:0000256" key="3">
    <source>
        <dbReference type="ARBA" id="ARBA00022679"/>
    </source>
</evidence>
<feature type="domain" description="PKS/mFAS DH" evidence="10">
    <location>
        <begin position="910"/>
        <end position="1228"/>
    </location>
</feature>
<dbReference type="GO" id="GO:0030639">
    <property type="term" value="P:polyketide biosynthetic process"/>
    <property type="evidence" value="ECO:0007669"/>
    <property type="project" value="UniProtKB-ARBA"/>
</dbReference>
<dbReference type="GO" id="GO:1901336">
    <property type="term" value="P:lactone biosynthetic process"/>
    <property type="evidence" value="ECO:0007669"/>
    <property type="project" value="UniProtKB-ARBA"/>
</dbReference>
<dbReference type="InterPro" id="IPR020807">
    <property type="entry name" value="PKS_DH"/>
</dbReference>
<dbReference type="Gene3D" id="3.10.129.110">
    <property type="entry name" value="Polyketide synthase dehydratase"/>
    <property type="match status" value="1"/>
</dbReference>
<dbReference type="InterPro" id="IPR049900">
    <property type="entry name" value="PKS_mFAS_DH"/>
</dbReference>
<dbReference type="InterPro" id="IPR056501">
    <property type="entry name" value="NAD-bd_HRPKS_sdrA"/>
</dbReference>
<dbReference type="Pfam" id="PF21089">
    <property type="entry name" value="PKS_DH_N"/>
    <property type="match status" value="1"/>
</dbReference>
<dbReference type="InterPro" id="IPR014043">
    <property type="entry name" value="Acyl_transferase_dom"/>
</dbReference>
<dbReference type="SMART" id="SM00825">
    <property type="entry name" value="PKS_KS"/>
    <property type="match status" value="1"/>
</dbReference>
<name>A0A166S2T3_METRR</name>
<dbReference type="InterPro" id="IPR016039">
    <property type="entry name" value="Thiolase-like"/>
</dbReference>
<dbReference type="GO" id="GO:0006633">
    <property type="term" value="P:fatty acid biosynthetic process"/>
    <property type="evidence" value="ECO:0007669"/>
    <property type="project" value="InterPro"/>
</dbReference>
<dbReference type="OrthoDB" id="4937638at2759"/>
<dbReference type="Pfam" id="PF14765">
    <property type="entry name" value="PS-DH"/>
    <property type="match status" value="1"/>
</dbReference>
<dbReference type="Gene3D" id="3.40.366.10">
    <property type="entry name" value="Malonyl-Coenzyme A Acyl Carrier Protein, domain 2"/>
    <property type="match status" value="1"/>
</dbReference>
<dbReference type="GO" id="GO:0031177">
    <property type="term" value="F:phosphopantetheine binding"/>
    <property type="evidence" value="ECO:0007669"/>
    <property type="project" value="InterPro"/>
</dbReference>
<dbReference type="GO" id="GO:0004315">
    <property type="term" value="F:3-oxoacyl-[acyl-carrier-protein] synthase activity"/>
    <property type="evidence" value="ECO:0007669"/>
    <property type="project" value="InterPro"/>
</dbReference>
<organism evidence="11 12">
    <name type="scientific">Metarhizium rileyi (strain RCEF 4871)</name>
    <name type="common">Nomuraea rileyi</name>
    <dbReference type="NCBI Taxonomy" id="1649241"/>
    <lineage>
        <taxon>Eukaryota</taxon>
        <taxon>Fungi</taxon>
        <taxon>Dikarya</taxon>
        <taxon>Ascomycota</taxon>
        <taxon>Pezizomycotina</taxon>
        <taxon>Sordariomycetes</taxon>
        <taxon>Hypocreomycetidae</taxon>
        <taxon>Hypocreales</taxon>
        <taxon>Clavicipitaceae</taxon>
        <taxon>Metarhizium</taxon>
    </lineage>
</organism>
<feature type="compositionally biased region" description="Basic and acidic residues" evidence="7">
    <location>
        <begin position="1280"/>
        <end position="1298"/>
    </location>
</feature>
<dbReference type="InterPro" id="IPR042104">
    <property type="entry name" value="PKS_dehydratase_sf"/>
</dbReference>
<dbReference type="InterPro" id="IPR018201">
    <property type="entry name" value="Ketoacyl_synth_AS"/>
</dbReference>
<dbReference type="InterPro" id="IPR036736">
    <property type="entry name" value="ACP-like_sf"/>
</dbReference>
<keyword evidence="3" id="KW-0808">Transferase</keyword>
<dbReference type="SUPFAM" id="SSF52151">
    <property type="entry name" value="FabD/lysophospholipase-like"/>
    <property type="match status" value="1"/>
</dbReference>
<evidence type="ECO:0000256" key="1">
    <source>
        <dbReference type="ARBA" id="ARBA00022450"/>
    </source>
</evidence>
<dbReference type="PROSITE" id="PS52004">
    <property type="entry name" value="KS3_2"/>
    <property type="match status" value="1"/>
</dbReference>
<dbReference type="PANTHER" id="PTHR43775">
    <property type="entry name" value="FATTY ACID SYNTHASE"/>
    <property type="match status" value="1"/>
</dbReference>
<feature type="active site" description="Proton acceptor; for dehydratase activity" evidence="6">
    <location>
        <position position="942"/>
    </location>
</feature>
<dbReference type="Gene3D" id="1.10.1200.10">
    <property type="entry name" value="ACP-like"/>
    <property type="match status" value="1"/>
</dbReference>
<dbReference type="GO" id="GO:0016491">
    <property type="term" value="F:oxidoreductase activity"/>
    <property type="evidence" value="ECO:0007669"/>
    <property type="project" value="UniProtKB-KW"/>
</dbReference>
<comment type="caution">
    <text evidence="11">The sequence shown here is derived from an EMBL/GenBank/DDBJ whole genome shotgun (WGS) entry which is preliminary data.</text>
</comment>
<evidence type="ECO:0000256" key="6">
    <source>
        <dbReference type="PROSITE-ProRule" id="PRU01363"/>
    </source>
</evidence>
<protein>
    <submittedName>
        <fullName evidence="11">Polyketide synthase</fullName>
    </submittedName>
</protein>
<feature type="region of interest" description="N-terminal hotdog fold" evidence="6">
    <location>
        <begin position="910"/>
        <end position="1045"/>
    </location>
</feature>
<evidence type="ECO:0000256" key="7">
    <source>
        <dbReference type="SAM" id="MobiDB-lite"/>
    </source>
</evidence>
<dbReference type="Pfam" id="PF13602">
    <property type="entry name" value="ADH_zinc_N_2"/>
    <property type="match status" value="1"/>
</dbReference>
<evidence type="ECO:0000256" key="2">
    <source>
        <dbReference type="ARBA" id="ARBA00022553"/>
    </source>
</evidence>
<dbReference type="SMART" id="SM00826">
    <property type="entry name" value="PKS_DH"/>
    <property type="match status" value="1"/>
</dbReference>
<dbReference type="Pfam" id="PF23297">
    <property type="entry name" value="ACP_SdgA_C"/>
    <property type="match status" value="1"/>
</dbReference>
<keyword evidence="12" id="KW-1185">Reference proteome</keyword>
<evidence type="ECO:0000259" key="10">
    <source>
        <dbReference type="PROSITE" id="PS52019"/>
    </source>
</evidence>
<evidence type="ECO:0000313" key="11">
    <source>
        <dbReference type="EMBL" id="OAA35905.1"/>
    </source>
</evidence>
<dbReference type="InterPro" id="IPR049551">
    <property type="entry name" value="PKS_DH_C"/>
</dbReference>
<dbReference type="InterPro" id="IPR016036">
    <property type="entry name" value="Malonyl_transacylase_ACP-bd"/>
</dbReference>
<dbReference type="InterPro" id="IPR011032">
    <property type="entry name" value="GroES-like_sf"/>
</dbReference>
<dbReference type="Pfam" id="PF23114">
    <property type="entry name" value="NAD-bd_HRPKS_sdrA"/>
    <property type="match status" value="1"/>
</dbReference>
<dbReference type="CDD" id="cd00833">
    <property type="entry name" value="PKS"/>
    <property type="match status" value="1"/>
</dbReference>
<accession>A0A166S2T3</accession>
<evidence type="ECO:0000259" key="8">
    <source>
        <dbReference type="PROSITE" id="PS50075"/>
    </source>
</evidence>
<dbReference type="InterPro" id="IPR050091">
    <property type="entry name" value="PKS_NRPS_Biosynth_Enz"/>
</dbReference>
<dbReference type="Pfam" id="PF16197">
    <property type="entry name" value="KAsynt_C_assoc"/>
    <property type="match status" value="1"/>
</dbReference>
<dbReference type="SMART" id="SM00823">
    <property type="entry name" value="PKS_PP"/>
    <property type="match status" value="1"/>
</dbReference>
<dbReference type="Pfam" id="PF08659">
    <property type="entry name" value="KR"/>
    <property type="match status" value="1"/>
</dbReference>
<keyword evidence="5" id="KW-0511">Multifunctional enzyme</keyword>
<proteinExistence type="predicted"/>
<dbReference type="InterPro" id="IPR006162">
    <property type="entry name" value="Ppantetheine_attach_site"/>
</dbReference>
<dbReference type="FunFam" id="3.40.50.720:FF:000209">
    <property type="entry name" value="Polyketide synthase Pks12"/>
    <property type="match status" value="1"/>
</dbReference>
<dbReference type="InterPro" id="IPR001227">
    <property type="entry name" value="Ac_transferase_dom_sf"/>
</dbReference>
<evidence type="ECO:0000313" key="12">
    <source>
        <dbReference type="Proteomes" id="UP000243498"/>
    </source>
</evidence>
<dbReference type="SUPFAM" id="SSF50129">
    <property type="entry name" value="GroES-like"/>
    <property type="match status" value="1"/>
</dbReference>
<dbReference type="PANTHER" id="PTHR43775:SF13">
    <property type="entry name" value="POLYKETIDE SYNTHASE 1"/>
    <property type="match status" value="1"/>
</dbReference>
<dbReference type="SMART" id="SM00827">
    <property type="entry name" value="PKS_AT"/>
    <property type="match status" value="1"/>
</dbReference>
<dbReference type="PROSITE" id="PS52019">
    <property type="entry name" value="PKS_MFAS_DH"/>
    <property type="match status" value="1"/>
</dbReference>
<dbReference type="Proteomes" id="UP000243498">
    <property type="component" value="Unassembled WGS sequence"/>
</dbReference>
<dbReference type="InterPro" id="IPR036291">
    <property type="entry name" value="NAD(P)-bd_dom_sf"/>
</dbReference>
<dbReference type="Pfam" id="PF00698">
    <property type="entry name" value="Acyl_transf_1"/>
    <property type="match status" value="1"/>
</dbReference>
<feature type="active site" description="Proton donor; for dehydratase activity" evidence="6">
    <location>
        <position position="1136"/>
    </location>
</feature>
<feature type="domain" description="Ketosynthase family 3 (KS3)" evidence="9">
    <location>
        <begin position="5"/>
        <end position="430"/>
    </location>
</feature>
<dbReference type="Pfam" id="PF00109">
    <property type="entry name" value="ketoacyl-synt"/>
    <property type="match status" value="1"/>
</dbReference>
<dbReference type="InterPro" id="IPR020843">
    <property type="entry name" value="ER"/>
</dbReference>
<dbReference type="InterPro" id="IPR013154">
    <property type="entry name" value="ADH-like_N"/>
</dbReference>
<dbReference type="CDD" id="cd05195">
    <property type="entry name" value="enoyl_red"/>
    <property type="match status" value="1"/>
</dbReference>
<dbReference type="Gene3D" id="3.40.47.10">
    <property type="match status" value="1"/>
</dbReference>
<dbReference type="InterPro" id="IPR049552">
    <property type="entry name" value="PKS_DH_N"/>
</dbReference>
<dbReference type="Gene3D" id="3.90.180.10">
    <property type="entry name" value="Medium-chain alcohol dehydrogenases, catalytic domain"/>
    <property type="match status" value="1"/>
</dbReference>
<dbReference type="FunFam" id="3.40.366.10:FF:000002">
    <property type="entry name" value="Probable polyketide synthase 2"/>
    <property type="match status" value="1"/>
</dbReference>
<dbReference type="InterPro" id="IPR013968">
    <property type="entry name" value="PKS_KR"/>
</dbReference>
<dbReference type="Gene3D" id="3.30.70.3290">
    <property type="match status" value="1"/>
</dbReference>